<dbReference type="EMBL" id="BARW01020234">
    <property type="protein sequence ID" value="GAI89494.1"/>
    <property type="molecule type" value="Genomic_DNA"/>
</dbReference>
<reference evidence="1" key="1">
    <citation type="journal article" date="2014" name="Front. Microbiol.">
        <title>High frequency of phylogenetically diverse reductive dehalogenase-homologous genes in deep subseafloor sedimentary metagenomes.</title>
        <authorList>
            <person name="Kawai M."/>
            <person name="Futagami T."/>
            <person name="Toyoda A."/>
            <person name="Takaki Y."/>
            <person name="Nishi S."/>
            <person name="Hori S."/>
            <person name="Arai W."/>
            <person name="Tsubouchi T."/>
            <person name="Morono Y."/>
            <person name="Uchiyama I."/>
            <person name="Ito T."/>
            <person name="Fujiyama A."/>
            <person name="Inagaki F."/>
            <person name="Takami H."/>
        </authorList>
    </citation>
    <scope>NUCLEOTIDE SEQUENCE</scope>
    <source>
        <strain evidence="1">Expedition CK06-06</strain>
    </source>
</reference>
<organism evidence="1">
    <name type="scientific">marine sediment metagenome</name>
    <dbReference type="NCBI Taxonomy" id="412755"/>
    <lineage>
        <taxon>unclassified sequences</taxon>
        <taxon>metagenomes</taxon>
        <taxon>ecological metagenomes</taxon>
    </lineage>
</organism>
<name>X1UAZ6_9ZZZZ</name>
<sequence>MAELTLEQALETATEWTSDEIDWIYSVGGSVAGDVEAAVDDSLGRAEGIGADIRDMAADYIAETTEHVWAAYGNINEEV</sequence>
<gene>
    <name evidence="1" type="ORF">S12H4_34225</name>
</gene>
<proteinExistence type="predicted"/>
<feature type="non-terminal residue" evidence="1">
    <location>
        <position position="79"/>
    </location>
</feature>
<protein>
    <submittedName>
        <fullName evidence="1">Uncharacterized protein</fullName>
    </submittedName>
</protein>
<comment type="caution">
    <text evidence="1">The sequence shown here is derived from an EMBL/GenBank/DDBJ whole genome shotgun (WGS) entry which is preliminary data.</text>
</comment>
<evidence type="ECO:0000313" key="1">
    <source>
        <dbReference type="EMBL" id="GAI89494.1"/>
    </source>
</evidence>
<dbReference type="AlphaFoldDB" id="X1UAZ6"/>
<accession>X1UAZ6</accession>